<dbReference type="PROSITE" id="PS50050">
    <property type="entry name" value="TNFR_NGFR_2"/>
    <property type="match status" value="2"/>
</dbReference>
<dbReference type="GO" id="GO:0036462">
    <property type="term" value="P:TRAIL-activated apoptotic signaling pathway"/>
    <property type="evidence" value="ECO:0007669"/>
    <property type="project" value="TreeGrafter"/>
</dbReference>
<keyword evidence="3" id="KW-0053">Apoptosis</keyword>
<evidence type="ECO:0000256" key="6">
    <source>
        <dbReference type="ARBA" id="ARBA00022989"/>
    </source>
</evidence>
<dbReference type="OrthoDB" id="9417953at2759"/>
<reference evidence="17" key="1">
    <citation type="submission" date="2025-08" db="UniProtKB">
        <authorList>
            <consortium name="RefSeq"/>
        </authorList>
    </citation>
    <scope>IDENTIFICATION</scope>
</reference>
<dbReference type="AlphaFoldDB" id="A0A6P6EEF3"/>
<keyword evidence="8 11" id="KW-1015">Disulfide bond</keyword>
<keyword evidence="6 13" id="KW-1133">Transmembrane helix</keyword>
<evidence type="ECO:0000256" key="9">
    <source>
        <dbReference type="ARBA" id="ARBA00023170"/>
    </source>
</evidence>
<evidence type="ECO:0000256" key="11">
    <source>
        <dbReference type="PROSITE-ProRule" id="PRU00206"/>
    </source>
</evidence>
<name>A0A6P6EEF3_OCTDE</name>
<proteinExistence type="predicted"/>
<dbReference type="Proteomes" id="UP000515203">
    <property type="component" value="Unplaced"/>
</dbReference>
<dbReference type="PROSITE" id="PS50017">
    <property type="entry name" value="DEATH_DOMAIN"/>
    <property type="match status" value="1"/>
</dbReference>
<feature type="disulfide bond" evidence="11">
    <location>
        <begin position="85"/>
        <end position="103"/>
    </location>
</feature>
<dbReference type="PROSITE" id="PS00652">
    <property type="entry name" value="TNFR_NGFR_1"/>
    <property type="match status" value="1"/>
</dbReference>
<feature type="region of interest" description="Disordered" evidence="12">
    <location>
        <begin position="226"/>
        <end position="274"/>
    </location>
</feature>
<dbReference type="SUPFAM" id="SSF57586">
    <property type="entry name" value="TNF receptor-like"/>
    <property type="match status" value="3"/>
</dbReference>
<dbReference type="InterPro" id="IPR034024">
    <property type="entry name" value="TNFRSF10_N"/>
</dbReference>
<keyword evidence="9 17" id="KW-0675">Receptor</keyword>
<evidence type="ECO:0000256" key="10">
    <source>
        <dbReference type="ARBA" id="ARBA00023180"/>
    </source>
</evidence>
<dbReference type="FunCoup" id="A0A6P6EEF3">
    <property type="interactions" value="791"/>
</dbReference>
<organism evidence="16 17">
    <name type="scientific">Octodon degus</name>
    <name type="common">Degu</name>
    <name type="synonym">Sciurus degus</name>
    <dbReference type="NCBI Taxonomy" id="10160"/>
    <lineage>
        <taxon>Eukaryota</taxon>
        <taxon>Metazoa</taxon>
        <taxon>Chordata</taxon>
        <taxon>Craniata</taxon>
        <taxon>Vertebrata</taxon>
        <taxon>Euteleostomi</taxon>
        <taxon>Mammalia</taxon>
        <taxon>Eutheria</taxon>
        <taxon>Euarchontoglires</taxon>
        <taxon>Glires</taxon>
        <taxon>Rodentia</taxon>
        <taxon>Hystricomorpha</taxon>
        <taxon>Octodontidae</taxon>
        <taxon>Octodon</taxon>
    </lineage>
</organism>
<keyword evidence="10" id="KW-0325">Glycoprotein</keyword>
<dbReference type="GO" id="GO:0009986">
    <property type="term" value="C:cell surface"/>
    <property type="evidence" value="ECO:0007669"/>
    <property type="project" value="TreeGrafter"/>
</dbReference>
<dbReference type="InParanoid" id="A0A6P6EEF3"/>
<evidence type="ECO:0000256" key="4">
    <source>
        <dbReference type="ARBA" id="ARBA00022729"/>
    </source>
</evidence>
<feature type="disulfide bond" evidence="11">
    <location>
        <begin position="82"/>
        <end position="95"/>
    </location>
</feature>
<dbReference type="GO" id="GO:0045569">
    <property type="term" value="F:TRAIL binding"/>
    <property type="evidence" value="ECO:0007669"/>
    <property type="project" value="InterPro"/>
</dbReference>
<evidence type="ECO:0000256" key="8">
    <source>
        <dbReference type="ARBA" id="ARBA00023157"/>
    </source>
</evidence>
<dbReference type="Pfam" id="PF00020">
    <property type="entry name" value="TNFR_c6"/>
    <property type="match status" value="2"/>
</dbReference>
<feature type="domain" description="Death" evidence="14">
    <location>
        <begin position="348"/>
        <end position="415"/>
    </location>
</feature>
<evidence type="ECO:0000256" key="3">
    <source>
        <dbReference type="ARBA" id="ARBA00022703"/>
    </source>
</evidence>
<feature type="domain" description="TNFR-Cys" evidence="15">
    <location>
        <begin position="104"/>
        <end position="144"/>
    </location>
</feature>
<keyword evidence="16" id="KW-1185">Reference proteome</keyword>
<evidence type="ECO:0000256" key="5">
    <source>
        <dbReference type="ARBA" id="ARBA00022737"/>
    </source>
</evidence>
<keyword evidence="7 13" id="KW-0472">Membrane</keyword>
<dbReference type="Pfam" id="PF00531">
    <property type="entry name" value="Death"/>
    <property type="match status" value="1"/>
</dbReference>
<feature type="region of interest" description="Disordered" evidence="12">
    <location>
        <begin position="150"/>
        <end position="175"/>
    </location>
</feature>
<dbReference type="GO" id="GO:0005886">
    <property type="term" value="C:plasma membrane"/>
    <property type="evidence" value="ECO:0007669"/>
    <property type="project" value="TreeGrafter"/>
</dbReference>
<evidence type="ECO:0000256" key="7">
    <source>
        <dbReference type="ARBA" id="ARBA00023136"/>
    </source>
</evidence>
<evidence type="ECO:0000259" key="15">
    <source>
        <dbReference type="PROSITE" id="PS50050"/>
    </source>
</evidence>
<evidence type="ECO:0000256" key="2">
    <source>
        <dbReference type="ARBA" id="ARBA00022692"/>
    </source>
</evidence>
<dbReference type="SMART" id="SM00208">
    <property type="entry name" value="TNFR"/>
    <property type="match status" value="2"/>
</dbReference>
<feature type="repeat" description="TNFR-Cys" evidence="11">
    <location>
        <begin position="62"/>
        <end position="103"/>
    </location>
</feature>
<dbReference type="Gene3D" id="2.10.50.10">
    <property type="entry name" value="Tumor Necrosis Factor Receptor, subunit A, domain 2"/>
    <property type="match status" value="3"/>
</dbReference>
<comment type="caution">
    <text evidence="11">Lacks conserved residue(s) required for the propagation of feature annotation.</text>
</comment>
<dbReference type="PRINTS" id="PR01956">
    <property type="entry name" value="TNFACTORR10"/>
</dbReference>
<keyword evidence="4" id="KW-0732">Signal</keyword>
<sequence length="435" mass="47833">MPGFGVAQHVPLSMQYWVVAPQIVTSEAHEPADLLPERQLSVPDVLCPAGSHMSPKSNKCEECEDGVDFTSYPNRLLSCFSCKTCDTDQNEKYPCNRTMNTVCSCKDGTFRTEGKPEACQKCQTECPAGKVMVSRCTPWSDLKCVDQESGTKATEQAPAPGRPVTSSPRTLASPCPSIDSPHSTASYICAGIFGVLAVCVILAIWKYGRQARVLCTEALVRRLKSTSTRERLSYEDPTASSSGCGQDPEQGSGGPINLSGTQRRSESQDNDHNEDLNRRALQSSLASKHETGAAGVSKQSPEETHCLLGPAEAERSPVRRKLIPASGIDPIQALRKIFDQIKDLNHNSWVPFMRELGLPDNERYLITSRNKIDPLYEMLQKWLSENGRQASINALLDALKEVGENLLREDTEKYAVDSGYFIYDECKMDSAVSSQ</sequence>
<dbReference type="InterPro" id="IPR052491">
    <property type="entry name" value="TNFRSF10"/>
</dbReference>
<dbReference type="InterPro" id="IPR020465">
    <property type="entry name" value="TNFR_10"/>
</dbReference>
<dbReference type="PANTHER" id="PTHR46330:SF1">
    <property type="entry name" value="TUMOR NECROSIS FACTOR RECEPTOR SUPERFAMILY MEMBER 10B"/>
    <property type="match status" value="1"/>
</dbReference>
<comment type="subcellular location">
    <subcellularLocation>
        <location evidence="1">Membrane</location>
        <topology evidence="1">Single-pass type I membrane protein</topology>
    </subcellularLocation>
</comment>
<dbReference type="GO" id="GO:0043065">
    <property type="term" value="P:positive regulation of apoptotic process"/>
    <property type="evidence" value="ECO:0007669"/>
    <property type="project" value="TreeGrafter"/>
</dbReference>
<dbReference type="InterPro" id="IPR000488">
    <property type="entry name" value="Death_dom"/>
</dbReference>
<evidence type="ECO:0000256" key="12">
    <source>
        <dbReference type="SAM" id="MobiDB-lite"/>
    </source>
</evidence>
<dbReference type="SMART" id="SM00005">
    <property type="entry name" value="DEATH"/>
    <property type="match status" value="1"/>
</dbReference>
<dbReference type="CDD" id="cd10580">
    <property type="entry name" value="TNFRSF10"/>
    <property type="match status" value="1"/>
</dbReference>
<dbReference type="GeneID" id="101578354"/>
<evidence type="ECO:0000313" key="16">
    <source>
        <dbReference type="Proteomes" id="UP000515203"/>
    </source>
</evidence>
<evidence type="ECO:0000256" key="13">
    <source>
        <dbReference type="SAM" id="Phobius"/>
    </source>
</evidence>
<dbReference type="SUPFAM" id="SSF47986">
    <property type="entry name" value="DEATH domain"/>
    <property type="match status" value="1"/>
</dbReference>
<protein>
    <submittedName>
        <fullName evidence="17">Tumor necrosis factor receptor superfamily member 10A</fullName>
    </submittedName>
</protein>
<feature type="compositionally biased region" description="Basic and acidic residues" evidence="12">
    <location>
        <begin position="263"/>
        <end position="274"/>
    </location>
</feature>
<feature type="domain" description="TNFR-Cys" evidence="15">
    <location>
        <begin position="62"/>
        <end position="103"/>
    </location>
</feature>
<feature type="disulfide bond" evidence="11">
    <location>
        <begin position="126"/>
        <end position="144"/>
    </location>
</feature>
<evidence type="ECO:0000259" key="14">
    <source>
        <dbReference type="PROSITE" id="PS50017"/>
    </source>
</evidence>
<dbReference type="InterPro" id="IPR001368">
    <property type="entry name" value="TNFR/NGFR_Cys_rich_reg"/>
</dbReference>
<dbReference type="Gene3D" id="1.10.533.10">
    <property type="entry name" value="Death Domain, Fas"/>
    <property type="match status" value="1"/>
</dbReference>
<dbReference type="InterPro" id="IPR011029">
    <property type="entry name" value="DEATH-like_dom_sf"/>
</dbReference>
<accession>A0A6P6EEF3</accession>
<gene>
    <name evidence="17" type="primary">LOC101578354</name>
</gene>
<keyword evidence="5" id="KW-0677">Repeat</keyword>
<dbReference type="GO" id="GO:0004888">
    <property type="term" value="F:transmembrane signaling receptor activity"/>
    <property type="evidence" value="ECO:0007669"/>
    <property type="project" value="UniProtKB-ARBA"/>
</dbReference>
<dbReference type="FunFam" id="2.10.50.10:FF:000004">
    <property type="entry name" value="Tumor necrosis factor receptor superfamily member 6"/>
    <property type="match status" value="1"/>
</dbReference>
<evidence type="ECO:0000256" key="1">
    <source>
        <dbReference type="ARBA" id="ARBA00004479"/>
    </source>
</evidence>
<dbReference type="PANTHER" id="PTHR46330">
    <property type="entry name" value="TUMOR NECROSIS FACTOR RECEPTOR SUPERFAMILY MEMBER 10B"/>
    <property type="match status" value="1"/>
</dbReference>
<dbReference type="FunFam" id="2.10.50.10:FF:000016">
    <property type="entry name" value="Tumor necrosis factor receptor superfamily member 10B"/>
    <property type="match status" value="1"/>
</dbReference>
<dbReference type="RefSeq" id="XP_023570393.1">
    <property type="nucleotide sequence ID" value="XM_023714625.1"/>
</dbReference>
<evidence type="ECO:0000313" key="17">
    <source>
        <dbReference type="RefSeq" id="XP_023570393.1"/>
    </source>
</evidence>
<keyword evidence="2 13" id="KW-0812">Transmembrane</keyword>
<feature type="transmembrane region" description="Helical" evidence="13">
    <location>
        <begin position="185"/>
        <end position="205"/>
    </location>
</feature>
<feature type="repeat" description="TNFR-Cys" evidence="11">
    <location>
        <begin position="104"/>
        <end position="144"/>
    </location>
</feature>